<dbReference type="Pfam" id="PF16868">
    <property type="entry name" value="NMT1_3"/>
    <property type="match status" value="1"/>
</dbReference>
<dbReference type="RefSeq" id="WP_192868056.1">
    <property type="nucleotide sequence ID" value="NZ_BDGJ01000020.1"/>
</dbReference>
<reference evidence="2" key="1">
    <citation type="journal article" date="2017" name="Appl. Environ. Microbiol.">
        <title>Genomic analysis of Calderihabitans maritimus KKC1, a thermophilic hydrogenogenic carboxydotrophic bacterium isolated from marine sediment.</title>
        <authorList>
            <person name="Omae K."/>
            <person name="Yoneda Y."/>
            <person name="Fukuyama Y."/>
            <person name="Yoshida T."/>
            <person name="Sako Y."/>
        </authorList>
    </citation>
    <scope>NUCLEOTIDE SEQUENCE [LARGE SCALE GENOMIC DNA]</scope>
    <source>
        <strain evidence="2">KKC1</strain>
    </source>
</reference>
<dbReference type="PANTHER" id="PTHR42941:SF1">
    <property type="entry name" value="SLL1037 PROTEIN"/>
    <property type="match status" value="1"/>
</dbReference>
<dbReference type="InterPro" id="IPR011852">
    <property type="entry name" value="TRAP_TAXI"/>
</dbReference>
<dbReference type="Gene3D" id="3.40.190.10">
    <property type="entry name" value="Periplasmic binding protein-like II"/>
    <property type="match status" value="2"/>
</dbReference>
<accession>A0A1Z5HPZ3</accession>
<dbReference type="PROSITE" id="PS51257">
    <property type="entry name" value="PROKAR_LIPOPROTEIN"/>
    <property type="match status" value="1"/>
</dbReference>
<comment type="caution">
    <text evidence="1">The sequence shown here is derived from an EMBL/GenBank/DDBJ whole genome shotgun (WGS) entry which is preliminary data.</text>
</comment>
<proteinExistence type="predicted"/>
<name>A0A1Z5HPZ3_9FIRM</name>
<evidence type="ECO:0008006" key="3">
    <source>
        <dbReference type="Google" id="ProtNLM"/>
    </source>
</evidence>
<evidence type="ECO:0000313" key="2">
    <source>
        <dbReference type="Proteomes" id="UP000197032"/>
    </source>
</evidence>
<dbReference type="SUPFAM" id="SSF53850">
    <property type="entry name" value="Periplasmic binding protein-like II"/>
    <property type="match status" value="1"/>
</dbReference>
<dbReference type="Proteomes" id="UP000197032">
    <property type="component" value="Unassembled WGS sequence"/>
</dbReference>
<dbReference type="EMBL" id="BDGJ01000020">
    <property type="protein sequence ID" value="GAW91584.1"/>
    <property type="molecule type" value="Genomic_DNA"/>
</dbReference>
<dbReference type="AlphaFoldDB" id="A0A1Z5HPZ3"/>
<sequence>MKKGRKNLLIFFLLAVLSLTLLGCSFTPYQQTGVQNNNPMVADSHRHSKPLEGIFVTILTGGSSGVYFPLGGALAGIYKEKLGASATFQSTSASAENCFKLARGEGELAFAMADTVADAYYGEGRFQGNALKNLRAVSAMYSNYFHVVTTAENNISSLKSLRGKRVAVGAHGSGTEINAKRVLNAAGITYAEIEEQFLSFAEAIQGLQEGTIDVAILSSGIPNAAISKLSQTEEIILIPIQSELVSRLQQQYPAYNIGAIPGGTYEGIANDVITITVKNLLITHEGLSDEMVYQLTKAFFENLDTLRETHSAANSITLEKALEGLPIPLHPGAKRYYQEQGILRSGVSR</sequence>
<protein>
    <recommendedName>
        <fullName evidence="3">TRAP transporter solute receptor, TAXI family</fullName>
    </recommendedName>
</protein>
<organism evidence="1 2">
    <name type="scientific">Calderihabitans maritimus</name>
    <dbReference type="NCBI Taxonomy" id="1246530"/>
    <lineage>
        <taxon>Bacteria</taxon>
        <taxon>Bacillati</taxon>
        <taxon>Bacillota</taxon>
        <taxon>Clostridia</taxon>
        <taxon>Neomoorellales</taxon>
        <taxon>Calderihabitantaceae</taxon>
        <taxon>Calderihabitans</taxon>
    </lineage>
</organism>
<evidence type="ECO:0000313" key="1">
    <source>
        <dbReference type="EMBL" id="GAW91584.1"/>
    </source>
</evidence>
<gene>
    <name evidence="1" type="ORF">KKC1_07450</name>
</gene>
<dbReference type="NCBIfam" id="TIGR02122">
    <property type="entry name" value="TRAP_TAXI"/>
    <property type="match status" value="1"/>
</dbReference>
<keyword evidence="2" id="KW-1185">Reference proteome</keyword>
<dbReference type="PANTHER" id="PTHR42941">
    <property type="entry name" value="SLL1037 PROTEIN"/>
    <property type="match status" value="1"/>
</dbReference>
<dbReference type="CDD" id="cd13567">
    <property type="entry name" value="PBP2_TtGluBP"/>
    <property type="match status" value="1"/>
</dbReference>